<keyword evidence="2" id="KW-1185">Reference proteome</keyword>
<evidence type="ECO:0000313" key="2">
    <source>
        <dbReference type="Proteomes" id="UP000313645"/>
    </source>
</evidence>
<dbReference type="EMBL" id="SJDL01000008">
    <property type="protein sequence ID" value="TBW57416.1"/>
    <property type="molecule type" value="Genomic_DNA"/>
</dbReference>
<proteinExistence type="predicted"/>
<evidence type="ECO:0008006" key="3">
    <source>
        <dbReference type="Google" id="ProtNLM"/>
    </source>
</evidence>
<gene>
    <name evidence="1" type="ORF">EZI54_07090</name>
</gene>
<dbReference type="Proteomes" id="UP000313645">
    <property type="component" value="Unassembled WGS sequence"/>
</dbReference>
<name>A0ABY1ZR12_9GAMM</name>
<organism evidence="1 2">
    <name type="scientific">Marinobacter halodurans</name>
    <dbReference type="NCBI Taxonomy" id="2528979"/>
    <lineage>
        <taxon>Bacteria</taxon>
        <taxon>Pseudomonadati</taxon>
        <taxon>Pseudomonadota</taxon>
        <taxon>Gammaproteobacteria</taxon>
        <taxon>Pseudomonadales</taxon>
        <taxon>Marinobacteraceae</taxon>
        <taxon>Marinobacter</taxon>
    </lineage>
</organism>
<protein>
    <recommendedName>
        <fullName evidence="3">Zinc ribbon domain-containing protein</fullName>
    </recommendedName>
</protein>
<accession>A0ABY1ZR12</accession>
<sequence>MSDDKKVPHFSDDLMTEGSPELTRVLNMARGGQQSEVDTMKDQDLNDLVRSGRKYGVTATSTEPEVAAYPVTVWKIECPKCGDELTAEEDECKSGASFTAECSSCGHTFPARAV</sequence>
<reference evidence="1 2" key="1">
    <citation type="submission" date="2019-02" db="EMBL/GenBank/DDBJ databases">
        <title>Marinobacter halodurans sp. nov., a marine bacterium isolated from sea tidal flat.</title>
        <authorList>
            <person name="Yoo Y."/>
            <person name="Lee D.W."/>
            <person name="Kim B.S."/>
            <person name="Kim J.-J."/>
        </authorList>
    </citation>
    <scope>NUCLEOTIDE SEQUENCE [LARGE SCALE GENOMIC DNA]</scope>
    <source>
        <strain evidence="1 2">YJ-S3-2</strain>
    </source>
</reference>
<comment type="caution">
    <text evidence="1">The sequence shown here is derived from an EMBL/GenBank/DDBJ whole genome shotgun (WGS) entry which is preliminary data.</text>
</comment>
<evidence type="ECO:0000313" key="1">
    <source>
        <dbReference type="EMBL" id="TBW57416.1"/>
    </source>
</evidence>
<dbReference type="RefSeq" id="WP_131480452.1">
    <property type="nucleotide sequence ID" value="NZ_SJDL01000008.1"/>
</dbReference>